<proteinExistence type="predicted"/>
<dbReference type="EMBL" id="JAHRHJ020000007">
    <property type="protein sequence ID" value="KAH9307394.1"/>
    <property type="molecule type" value="Genomic_DNA"/>
</dbReference>
<feature type="coiled-coil region" evidence="1">
    <location>
        <begin position="320"/>
        <end position="361"/>
    </location>
</feature>
<keyword evidence="4" id="KW-1185">Reference proteome</keyword>
<dbReference type="PANTHER" id="PTHR47747:SF2">
    <property type="entry name" value="RIBONUCLEASE P PROTEIN SUBUNIT P38-LIKE PROTEIN"/>
    <property type="match status" value="1"/>
</dbReference>
<reference evidence="3 4" key="1">
    <citation type="journal article" date="2021" name="Nat. Plants">
        <title>The Taxus genome provides insights into paclitaxel biosynthesis.</title>
        <authorList>
            <person name="Xiong X."/>
            <person name="Gou J."/>
            <person name="Liao Q."/>
            <person name="Li Y."/>
            <person name="Zhou Q."/>
            <person name="Bi G."/>
            <person name="Li C."/>
            <person name="Du R."/>
            <person name="Wang X."/>
            <person name="Sun T."/>
            <person name="Guo L."/>
            <person name="Liang H."/>
            <person name="Lu P."/>
            <person name="Wu Y."/>
            <person name="Zhang Z."/>
            <person name="Ro D.K."/>
            <person name="Shang Y."/>
            <person name="Huang S."/>
            <person name="Yan J."/>
        </authorList>
    </citation>
    <scope>NUCLEOTIDE SEQUENCE [LARGE SCALE GENOMIC DNA]</scope>
    <source>
        <strain evidence="3">Ta-2019</strain>
    </source>
</reference>
<feature type="region of interest" description="Disordered" evidence="2">
    <location>
        <begin position="397"/>
        <end position="427"/>
    </location>
</feature>
<dbReference type="OMA" id="MQSHAEG"/>
<dbReference type="AlphaFoldDB" id="A0AA38FP54"/>
<evidence type="ECO:0000256" key="1">
    <source>
        <dbReference type="SAM" id="Coils"/>
    </source>
</evidence>
<evidence type="ECO:0000256" key="2">
    <source>
        <dbReference type="SAM" id="MobiDB-lite"/>
    </source>
</evidence>
<evidence type="ECO:0000313" key="4">
    <source>
        <dbReference type="Proteomes" id="UP000824469"/>
    </source>
</evidence>
<feature type="region of interest" description="Disordered" evidence="2">
    <location>
        <begin position="285"/>
        <end position="315"/>
    </location>
</feature>
<evidence type="ECO:0000313" key="3">
    <source>
        <dbReference type="EMBL" id="KAH9307394.1"/>
    </source>
</evidence>
<feature type="coiled-coil region" evidence="1">
    <location>
        <begin position="213"/>
        <end position="247"/>
    </location>
</feature>
<accession>A0AA38FP54</accession>
<feature type="compositionally biased region" description="Gly residues" evidence="2">
    <location>
        <begin position="294"/>
        <end position="305"/>
    </location>
</feature>
<dbReference type="PANTHER" id="PTHR47747">
    <property type="entry name" value="RIBONUCLEASE P PROTEIN SUBUNIT P38-LIKE PROTEIN"/>
    <property type="match status" value="1"/>
</dbReference>
<dbReference type="Proteomes" id="UP000824469">
    <property type="component" value="Unassembled WGS sequence"/>
</dbReference>
<protein>
    <submittedName>
        <fullName evidence="3">Uncharacterized protein</fullName>
    </submittedName>
</protein>
<feature type="compositionally biased region" description="Basic and acidic residues" evidence="2">
    <location>
        <begin position="408"/>
        <end position="427"/>
    </location>
</feature>
<sequence>MENFEEIHEKNIDCAEGPSNERKWFEKRIEELKSEVEEMKWKRVEDMKANERVLAIFATKEEAWKKEKKQLMQELDALREIENCNSTREIENCNSTREIENSNNGNCSLENSGVEKQTDYRNHSIDELMYKLGKEIEQRKMTYNKFVRVVSEIKGQKNKVENMLRAAVSEMDACKRDAAMKAKEKRHVDAALRKVTEEILRLQMEVDDKDSIIDQMSQKKEAAMGVRDFLEAELRAKELELSNAKIMLKEYADGEWNREREVDKWKKLYLGIKLELDNLHMGSRQSSGLLENGHGSGGEGRGNRSGSGSRSRRVEAADLEKKHLIKIRCLENEIEAKNEQVEGLRRQVTIMENEMHRKDKEIELVSQRLSKAGEDKIEVERDAIFMKQMFSSYPLLLQKSKSCNSNDRMVKDTRQKGSKNREGKLER</sequence>
<keyword evidence="1" id="KW-0175">Coiled coil</keyword>
<comment type="caution">
    <text evidence="3">The sequence shown here is derived from an EMBL/GenBank/DDBJ whole genome shotgun (WGS) entry which is preliminary data.</text>
</comment>
<name>A0AA38FP54_TAXCH</name>
<feature type="coiled-coil region" evidence="1">
    <location>
        <begin position="22"/>
        <end position="81"/>
    </location>
</feature>
<organism evidence="3 4">
    <name type="scientific">Taxus chinensis</name>
    <name type="common">Chinese yew</name>
    <name type="synonym">Taxus wallichiana var. chinensis</name>
    <dbReference type="NCBI Taxonomy" id="29808"/>
    <lineage>
        <taxon>Eukaryota</taxon>
        <taxon>Viridiplantae</taxon>
        <taxon>Streptophyta</taxon>
        <taxon>Embryophyta</taxon>
        <taxon>Tracheophyta</taxon>
        <taxon>Spermatophyta</taxon>
        <taxon>Pinopsida</taxon>
        <taxon>Pinidae</taxon>
        <taxon>Conifers II</taxon>
        <taxon>Cupressales</taxon>
        <taxon>Taxaceae</taxon>
        <taxon>Taxus</taxon>
    </lineage>
</organism>
<gene>
    <name evidence="3" type="ORF">KI387_035305</name>
</gene>